<evidence type="ECO:0000256" key="12">
    <source>
        <dbReference type="ARBA" id="ARBA00023136"/>
    </source>
</evidence>
<dbReference type="Pfam" id="PF12906">
    <property type="entry name" value="RINGv"/>
    <property type="match status" value="1"/>
</dbReference>
<evidence type="ECO:0000256" key="11">
    <source>
        <dbReference type="ARBA" id="ARBA00022989"/>
    </source>
</evidence>
<dbReference type="AlphaFoldDB" id="A0A4P9YWY9"/>
<dbReference type="PANTHER" id="PTHR13145:SF0">
    <property type="entry name" value="E3 UBIQUITIN-PROTEIN LIGASE MARCHF6"/>
    <property type="match status" value="1"/>
</dbReference>
<dbReference type="GO" id="GO:0008270">
    <property type="term" value="F:zinc ion binding"/>
    <property type="evidence" value="ECO:0007669"/>
    <property type="project" value="UniProtKB-KW"/>
</dbReference>
<evidence type="ECO:0000259" key="15">
    <source>
        <dbReference type="PROSITE" id="PS51292"/>
    </source>
</evidence>
<evidence type="ECO:0000256" key="3">
    <source>
        <dbReference type="ARBA" id="ARBA00004906"/>
    </source>
</evidence>
<keyword evidence="8" id="KW-0863">Zinc-finger</keyword>
<dbReference type="FunFam" id="3.30.40.10:FF:000287">
    <property type="entry name" value="RING finger membrane protein"/>
    <property type="match status" value="1"/>
</dbReference>
<keyword evidence="17" id="KW-1185">Reference proteome</keyword>
<dbReference type="InterPro" id="IPR013083">
    <property type="entry name" value="Znf_RING/FYVE/PHD"/>
</dbReference>
<evidence type="ECO:0000256" key="9">
    <source>
        <dbReference type="ARBA" id="ARBA00022786"/>
    </source>
</evidence>
<keyword evidence="7" id="KW-0479">Metal-binding</keyword>
<feature type="region of interest" description="Disordered" evidence="13">
    <location>
        <begin position="282"/>
        <end position="307"/>
    </location>
</feature>
<dbReference type="SMART" id="SM00744">
    <property type="entry name" value="RINGv"/>
    <property type="match status" value="1"/>
</dbReference>
<keyword evidence="12 14" id="KW-0472">Membrane</keyword>
<proteinExistence type="predicted"/>
<keyword evidence="5" id="KW-0808">Transferase</keyword>
<keyword evidence="9" id="KW-0833">Ubl conjugation pathway</keyword>
<gene>
    <name evidence="16" type="ORF">SYNPS1DRAFT_29672</name>
</gene>
<dbReference type="EMBL" id="KZ990152">
    <property type="protein sequence ID" value="RKP24567.1"/>
    <property type="molecule type" value="Genomic_DNA"/>
</dbReference>
<comment type="subcellular location">
    <subcellularLocation>
        <location evidence="2">Membrane</location>
        <topology evidence="2">Multi-pass membrane protein</topology>
    </subcellularLocation>
</comment>
<name>A0A4P9YWY9_9FUNG</name>
<dbReference type="PANTHER" id="PTHR13145">
    <property type="entry name" value="SSM4 PROTEIN"/>
    <property type="match status" value="1"/>
</dbReference>
<feature type="transmembrane region" description="Helical" evidence="14">
    <location>
        <begin position="690"/>
        <end position="711"/>
    </location>
</feature>
<evidence type="ECO:0000256" key="13">
    <source>
        <dbReference type="SAM" id="MobiDB-lite"/>
    </source>
</evidence>
<dbReference type="GO" id="GO:0036503">
    <property type="term" value="P:ERAD pathway"/>
    <property type="evidence" value="ECO:0007669"/>
    <property type="project" value="TreeGrafter"/>
</dbReference>
<dbReference type="GO" id="GO:0061630">
    <property type="term" value="F:ubiquitin protein ligase activity"/>
    <property type="evidence" value="ECO:0007669"/>
    <property type="project" value="UniProtKB-EC"/>
</dbReference>
<evidence type="ECO:0000256" key="6">
    <source>
        <dbReference type="ARBA" id="ARBA00022692"/>
    </source>
</evidence>
<dbReference type="Proteomes" id="UP000278143">
    <property type="component" value="Unassembled WGS sequence"/>
</dbReference>
<feature type="domain" description="RING-CH-type" evidence="15">
    <location>
        <begin position="22"/>
        <end position="83"/>
    </location>
</feature>
<accession>A0A4P9YWY9</accession>
<keyword evidence="6 14" id="KW-0812">Transmembrane</keyword>
<evidence type="ECO:0000256" key="8">
    <source>
        <dbReference type="ARBA" id="ARBA00022771"/>
    </source>
</evidence>
<evidence type="ECO:0000256" key="2">
    <source>
        <dbReference type="ARBA" id="ARBA00004141"/>
    </source>
</evidence>
<feature type="compositionally biased region" description="Pro residues" evidence="13">
    <location>
        <begin position="286"/>
        <end position="299"/>
    </location>
</feature>
<protein>
    <recommendedName>
        <fullName evidence="4">RING-type E3 ubiquitin transferase</fullName>
        <ecNumber evidence="4">2.3.2.27</ecNumber>
    </recommendedName>
</protein>
<evidence type="ECO:0000313" key="16">
    <source>
        <dbReference type="EMBL" id="RKP24567.1"/>
    </source>
</evidence>
<organism evidence="16 17">
    <name type="scientific">Syncephalis pseudoplumigaleata</name>
    <dbReference type="NCBI Taxonomy" id="1712513"/>
    <lineage>
        <taxon>Eukaryota</taxon>
        <taxon>Fungi</taxon>
        <taxon>Fungi incertae sedis</taxon>
        <taxon>Zoopagomycota</taxon>
        <taxon>Zoopagomycotina</taxon>
        <taxon>Zoopagomycetes</taxon>
        <taxon>Zoopagales</taxon>
        <taxon>Piptocephalidaceae</taxon>
        <taxon>Syncephalis</taxon>
    </lineage>
</organism>
<evidence type="ECO:0000256" key="1">
    <source>
        <dbReference type="ARBA" id="ARBA00000900"/>
    </source>
</evidence>
<keyword evidence="10" id="KW-0862">Zinc</keyword>
<comment type="pathway">
    <text evidence="3">Protein modification; protein ubiquitination.</text>
</comment>
<evidence type="ECO:0000256" key="4">
    <source>
        <dbReference type="ARBA" id="ARBA00012483"/>
    </source>
</evidence>
<reference evidence="17" key="1">
    <citation type="journal article" date="2018" name="Nat. Microbiol.">
        <title>Leveraging single-cell genomics to expand the fungal tree of life.</title>
        <authorList>
            <person name="Ahrendt S.R."/>
            <person name="Quandt C.A."/>
            <person name="Ciobanu D."/>
            <person name="Clum A."/>
            <person name="Salamov A."/>
            <person name="Andreopoulos B."/>
            <person name="Cheng J.F."/>
            <person name="Woyke T."/>
            <person name="Pelin A."/>
            <person name="Henrissat B."/>
            <person name="Reynolds N.K."/>
            <person name="Benny G.L."/>
            <person name="Smith M.E."/>
            <person name="James T.Y."/>
            <person name="Grigoriev I.V."/>
        </authorList>
    </citation>
    <scope>NUCLEOTIDE SEQUENCE [LARGE SCALE GENOMIC DNA]</scope>
    <source>
        <strain evidence="17">Benny S71-1</strain>
    </source>
</reference>
<dbReference type="PROSITE" id="PS51292">
    <property type="entry name" value="ZF_RING_CH"/>
    <property type="match status" value="1"/>
</dbReference>
<dbReference type="SUPFAM" id="SSF57850">
    <property type="entry name" value="RING/U-box"/>
    <property type="match status" value="1"/>
</dbReference>
<evidence type="ECO:0000256" key="5">
    <source>
        <dbReference type="ARBA" id="ARBA00022679"/>
    </source>
</evidence>
<dbReference type="CDD" id="cd16702">
    <property type="entry name" value="RING_CH-C4HC3_MARCH6"/>
    <property type="match status" value="1"/>
</dbReference>
<dbReference type="Gene3D" id="3.30.40.10">
    <property type="entry name" value="Zinc/RING finger domain, C3HC4 (zinc finger)"/>
    <property type="match status" value="1"/>
</dbReference>
<evidence type="ECO:0000256" key="10">
    <source>
        <dbReference type="ARBA" id="ARBA00022833"/>
    </source>
</evidence>
<sequence length="726" mass="79602">MSRSPSSPVDGEEEETVGLTRCPLNPTEICRVCRCEATADQPLFHPCRCSGSIKYVHEDCLKEWLSRSGKRHCELCKFQFSFTRVYRDDMPQSIPLSLLVRCALERVFHSFTFGLRILLASTVWLIALPYITVWSLRTLLWSGENVALGLSGAQLPLHIAELRANQSISSPVNATYIGPNGLWYALIDAAMYGVRRGNTSSTEARNATADDAMAMSAQAGTGSGIDERQLLLVISRFFADCFEGQIITCLVVVVFVAGFLLREWILQNTPPAELQMLGEAEAADGPLPPPLPPPPPPPLRHVGDRPADVLPARNNAARMQQRPAVAAGHRVGHAPTARGARSSTGKPHSSSRKHASHRSPYTVCGRYRPDVARRHRHAGAVGQPASAALEQVYAVVRSKPSDHAIDSDKPQQARVIAWSKSAGKHAPARLSHLTFEERGQPAITLAWPVRRARIVGKAWTTDIHWDIARRSPKRTVFARYCRQCGVHHLVATRYRLSLRRGWSIKLYPNAGTAVEHDVHPVQHRMADEEAVLDAHEPEATETEAEGEEAPYFDDGQADVPAMEDEPVPEGQAHGAEVVDAQQPAAPAMDAPNEAEMRAEEQVNDILPRFFRQDNNNNNLVDLAADVDANPPNPPMPVRNNGNNGNGNNVAMNQFGAEFDPQFNEMAGEEFDGVLEAMGIRGPIGLLFQNAALMTILVMLALACAAWMPYIVGKTFVLALTGCLPTR</sequence>
<dbReference type="GO" id="GO:0005789">
    <property type="term" value="C:endoplasmic reticulum membrane"/>
    <property type="evidence" value="ECO:0007669"/>
    <property type="project" value="TreeGrafter"/>
</dbReference>
<dbReference type="InterPro" id="IPR011016">
    <property type="entry name" value="Znf_RING-CH"/>
</dbReference>
<feature type="region of interest" description="Disordered" evidence="13">
    <location>
        <begin position="325"/>
        <end position="363"/>
    </location>
</feature>
<dbReference type="OrthoDB" id="264354at2759"/>
<comment type="catalytic activity">
    <reaction evidence="1">
        <text>S-ubiquitinyl-[E2 ubiquitin-conjugating enzyme]-L-cysteine + [acceptor protein]-L-lysine = [E2 ubiquitin-conjugating enzyme]-L-cysteine + N(6)-ubiquitinyl-[acceptor protein]-L-lysine.</text>
        <dbReference type="EC" id="2.3.2.27"/>
    </reaction>
</comment>
<dbReference type="EC" id="2.3.2.27" evidence="4"/>
<evidence type="ECO:0000256" key="14">
    <source>
        <dbReference type="SAM" id="Phobius"/>
    </source>
</evidence>
<evidence type="ECO:0000313" key="17">
    <source>
        <dbReference type="Proteomes" id="UP000278143"/>
    </source>
</evidence>
<evidence type="ECO:0000256" key="7">
    <source>
        <dbReference type="ARBA" id="ARBA00022723"/>
    </source>
</evidence>
<keyword evidence="11 14" id="KW-1133">Transmembrane helix</keyword>